<dbReference type="Gene3D" id="3.90.226.10">
    <property type="entry name" value="2-enoyl-CoA Hydratase, Chain A, domain 1"/>
    <property type="match status" value="1"/>
</dbReference>
<dbReference type="SUPFAM" id="SSF52096">
    <property type="entry name" value="ClpP/crotonase"/>
    <property type="match status" value="1"/>
</dbReference>
<gene>
    <name evidence="1" type="ORF">WIS52_01180</name>
</gene>
<dbReference type="InterPro" id="IPR029045">
    <property type="entry name" value="ClpP/crotonase-like_dom_sf"/>
</dbReference>
<keyword evidence="2" id="KW-1185">Reference proteome</keyword>
<evidence type="ECO:0000313" key="1">
    <source>
        <dbReference type="EMBL" id="MEQ3549068.1"/>
    </source>
</evidence>
<dbReference type="InterPro" id="IPR001753">
    <property type="entry name" value="Enoyl-CoA_hydra/iso"/>
</dbReference>
<dbReference type="Pfam" id="PF00378">
    <property type="entry name" value="ECH_1"/>
    <property type="match status" value="1"/>
</dbReference>
<dbReference type="CDD" id="cd06558">
    <property type="entry name" value="crotonase-like"/>
    <property type="match status" value="1"/>
</dbReference>
<accession>A0ABV1K3P1</accession>
<name>A0ABV1K3P1_9PSEU</name>
<dbReference type="EMBL" id="JBEDNQ010000001">
    <property type="protein sequence ID" value="MEQ3549068.1"/>
    <property type="molecule type" value="Genomic_DNA"/>
</dbReference>
<sequence length="261" mass="28509">MTADERPDYFDAFPTIAMSRDSDGVLLVRLHGADPDTAVTYTAQHHHDWCDGFAAIGDDRDNRAVVLTGTGESFIDTMVYDMDLRTPGDWDEGVYFDGKRMLRRLLDIEVPVIAAVNGPATIHAELAVMSDITLASSTATFQDAPHVPNGTVPGDGVHIVWLELLGINRGRYFLLTGQTLDAQEALRLGVVNEVLPSDQLLERAMEHARRLAALDPVVARYTRVVLTQRYKRLVEEGLGYGLALEGLGALSVISAAGRHGE</sequence>
<dbReference type="RefSeq" id="WP_349296159.1">
    <property type="nucleotide sequence ID" value="NZ_JBEDNQ010000001.1"/>
</dbReference>
<proteinExistence type="predicted"/>
<comment type="caution">
    <text evidence="1">The sequence shown here is derived from an EMBL/GenBank/DDBJ whole genome shotgun (WGS) entry which is preliminary data.</text>
</comment>
<reference evidence="1 2" key="1">
    <citation type="submission" date="2024-03" db="EMBL/GenBank/DDBJ databases">
        <title>Draft genome sequence of Pseudonocardia nematodicida JCM 31783.</title>
        <authorList>
            <person name="Butdee W."/>
            <person name="Duangmal K."/>
        </authorList>
    </citation>
    <scope>NUCLEOTIDE SEQUENCE [LARGE SCALE GENOMIC DNA]</scope>
    <source>
        <strain evidence="1 2">JCM 31783</strain>
    </source>
</reference>
<protein>
    <submittedName>
        <fullName evidence="1">Enoyl-CoA hydratase/isomerase family protein</fullName>
    </submittedName>
</protein>
<dbReference type="PANTHER" id="PTHR43459:SF1">
    <property type="entry name" value="EG:BACN32G11.4 PROTEIN"/>
    <property type="match status" value="1"/>
</dbReference>
<dbReference type="PANTHER" id="PTHR43459">
    <property type="entry name" value="ENOYL-COA HYDRATASE"/>
    <property type="match status" value="1"/>
</dbReference>
<dbReference type="Proteomes" id="UP001494902">
    <property type="component" value="Unassembled WGS sequence"/>
</dbReference>
<organism evidence="1 2">
    <name type="scientific">Pseudonocardia nematodicida</name>
    <dbReference type="NCBI Taxonomy" id="1206997"/>
    <lineage>
        <taxon>Bacteria</taxon>
        <taxon>Bacillati</taxon>
        <taxon>Actinomycetota</taxon>
        <taxon>Actinomycetes</taxon>
        <taxon>Pseudonocardiales</taxon>
        <taxon>Pseudonocardiaceae</taxon>
        <taxon>Pseudonocardia</taxon>
    </lineage>
</organism>
<evidence type="ECO:0000313" key="2">
    <source>
        <dbReference type="Proteomes" id="UP001494902"/>
    </source>
</evidence>